<comment type="similarity">
    <text evidence="1">Belongs to the MsrA Met sulfoxide reductase family.</text>
</comment>
<dbReference type="InterPro" id="IPR050162">
    <property type="entry name" value="MsrA_MetSO_reductase"/>
</dbReference>
<dbReference type="SUPFAM" id="SSF55068">
    <property type="entry name" value="Peptide methionine sulfoxide reductase"/>
    <property type="match status" value="1"/>
</dbReference>
<feature type="signal peptide" evidence="7">
    <location>
        <begin position="1"/>
        <end position="25"/>
    </location>
</feature>
<dbReference type="GO" id="GO:0005737">
    <property type="term" value="C:cytoplasm"/>
    <property type="evidence" value="ECO:0007669"/>
    <property type="project" value="TreeGrafter"/>
</dbReference>
<keyword evidence="3" id="KW-0560">Oxidoreductase</keyword>
<feature type="region of interest" description="Disordered" evidence="6">
    <location>
        <begin position="56"/>
        <end position="76"/>
    </location>
</feature>
<sequence length="290" mass="32519">MATRVVAKAISLAVLIFIEDRCVNAFSPVQPAPKALIAGTLRRTAEINQKLPKLYASTEQDDSAPNQDAQTPKPAAEIEDEEMELLMTSRLKDYRLMRGALQESALYALRGEAPAVSKEGYSIATFAGGCFWGTELAFQRLPGVVSTMVGYTQGDPKYGQPTYSMICSGRTGHAECCQVYYDPSEVSYKDLLKEFFSKIKPTQKNRQGFDIGNQYRTGVYAHTEEQMKEAEEYVESIKGNYFFPIATELKKATIFWPAERYHQQYLERGGRYGLKQSAEKGNKSPIRCYG</sequence>
<dbReference type="Gene3D" id="3.30.1060.10">
    <property type="entry name" value="Peptide methionine sulphoxide reductase MsrA"/>
    <property type="match status" value="1"/>
</dbReference>
<dbReference type="EC" id="1.8.4.11" evidence="2"/>
<evidence type="ECO:0000313" key="9">
    <source>
        <dbReference type="EMBL" id="CAD9859034.1"/>
    </source>
</evidence>
<evidence type="ECO:0000256" key="2">
    <source>
        <dbReference type="ARBA" id="ARBA00012502"/>
    </source>
</evidence>
<evidence type="ECO:0000259" key="8">
    <source>
        <dbReference type="Pfam" id="PF01625"/>
    </source>
</evidence>
<evidence type="ECO:0000256" key="5">
    <source>
        <dbReference type="ARBA" id="ARBA00030643"/>
    </source>
</evidence>
<dbReference type="GO" id="GO:0008113">
    <property type="term" value="F:peptide-methionine (S)-S-oxide reductase activity"/>
    <property type="evidence" value="ECO:0007669"/>
    <property type="project" value="UniProtKB-EC"/>
</dbReference>
<dbReference type="AlphaFoldDB" id="A0A7S2XVB0"/>
<feature type="domain" description="Peptide methionine sulphoxide reductase MsrA" evidence="8">
    <location>
        <begin position="124"/>
        <end position="268"/>
    </location>
</feature>
<dbReference type="InterPro" id="IPR036509">
    <property type="entry name" value="Met_Sox_Rdtase_MsrA_sf"/>
</dbReference>
<feature type="chain" id="PRO_5031219001" description="peptide-methionine (S)-S-oxide reductase" evidence="7">
    <location>
        <begin position="26"/>
        <end position="290"/>
    </location>
</feature>
<gene>
    <name evidence="9" type="ORF">FJAP1339_LOCUS1553</name>
</gene>
<dbReference type="PANTHER" id="PTHR42799:SF26">
    <property type="entry name" value="PEPTIDE-METHIONINE (S)-S-OXIDE REDUCTASE"/>
    <property type="match status" value="1"/>
</dbReference>
<evidence type="ECO:0000256" key="3">
    <source>
        <dbReference type="ARBA" id="ARBA00023002"/>
    </source>
</evidence>
<dbReference type="InterPro" id="IPR002569">
    <property type="entry name" value="Met_Sox_Rdtase_MsrA_dom"/>
</dbReference>
<proteinExistence type="inferred from homology"/>
<evidence type="ECO:0000256" key="4">
    <source>
        <dbReference type="ARBA" id="ARBA00030273"/>
    </source>
</evidence>
<organism evidence="9">
    <name type="scientific">Fibrocapsa japonica</name>
    <dbReference type="NCBI Taxonomy" id="94617"/>
    <lineage>
        <taxon>Eukaryota</taxon>
        <taxon>Sar</taxon>
        <taxon>Stramenopiles</taxon>
        <taxon>Ochrophyta</taxon>
        <taxon>Raphidophyceae</taxon>
        <taxon>Chattonellales</taxon>
        <taxon>Chattonellaceae</taxon>
        <taxon>Fibrocapsa</taxon>
    </lineage>
</organism>
<reference evidence="9" key="1">
    <citation type="submission" date="2021-01" db="EMBL/GenBank/DDBJ databases">
        <authorList>
            <person name="Corre E."/>
            <person name="Pelletier E."/>
            <person name="Niang G."/>
            <person name="Scheremetjew M."/>
            <person name="Finn R."/>
            <person name="Kale V."/>
            <person name="Holt S."/>
            <person name="Cochrane G."/>
            <person name="Meng A."/>
            <person name="Brown T."/>
            <person name="Cohen L."/>
        </authorList>
    </citation>
    <scope>NUCLEOTIDE SEQUENCE</scope>
    <source>
        <strain evidence="9">CCMP1661</strain>
    </source>
</reference>
<dbReference type="PANTHER" id="PTHR42799">
    <property type="entry name" value="MITOCHONDRIAL PEPTIDE METHIONINE SULFOXIDE REDUCTASE"/>
    <property type="match status" value="1"/>
</dbReference>
<evidence type="ECO:0000256" key="6">
    <source>
        <dbReference type="SAM" id="MobiDB-lite"/>
    </source>
</evidence>
<dbReference type="HAMAP" id="MF_01401">
    <property type="entry name" value="MsrA"/>
    <property type="match status" value="1"/>
</dbReference>
<dbReference type="NCBIfam" id="TIGR00401">
    <property type="entry name" value="msrA"/>
    <property type="match status" value="1"/>
</dbReference>
<name>A0A7S2XVB0_9STRA</name>
<evidence type="ECO:0000256" key="7">
    <source>
        <dbReference type="SAM" id="SignalP"/>
    </source>
</evidence>
<accession>A0A7S2XVB0</accession>
<keyword evidence="7" id="KW-0732">Signal</keyword>
<protein>
    <recommendedName>
        <fullName evidence="2">peptide-methionine (S)-S-oxide reductase</fullName>
        <ecNumber evidence="2">1.8.4.11</ecNumber>
    </recommendedName>
    <alternativeName>
        <fullName evidence="5">Peptide-methionine (S)-S-oxide reductase</fullName>
    </alternativeName>
    <alternativeName>
        <fullName evidence="4">Protein-methionine-S-oxide reductase</fullName>
    </alternativeName>
</protein>
<evidence type="ECO:0000256" key="1">
    <source>
        <dbReference type="ARBA" id="ARBA00005591"/>
    </source>
</evidence>
<dbReference type="GO" id="GO:0034599">
    <property type="term" value="P:cellular response to oxidative stress"/>
    <property type="evidence" value="ECO:0007669"/>
    <property type="project" value="TreeGrafter"/>
</dbReference>
<dbReference type="Pfam" id="PF01625">
    <property type="entry name" value="PMSR"/>
    <property type="match status" value="1"/>
</dbReference>
<dbReference type="EMBL" id="HBHR01003363">
    <property type="protein sequence ID" value="CAD9859034.1"/>
    <property type="molecule type" value="Transcribed_RNA"/>
</dbReference>